<dbReference type="AlphaFoldDB" id="C9LEH8"/>
<keyword evidence="2" id="KW-1185">Reference proteome</keyword>
<evidence type="ECO:0000313" key="1">
    <source>
        <dbReference type="EMBL" id="EEX72147.1"/>
    </source>
</evidence>
<gene>
    <name evidence="1" type="ORF">GCWU000325_00604</name>
</gene>
<evidence type="ECO:0000313" key="2">
    <source>
        <dbReference type="Proteomes" id="UP000003460"/>
    </source>
</evidence>
<accession>C9LEH8</accession>
<dbReference type="HOGENOM" id="CLU_3314910_0_0_10"/>
<dbReference type="STRING" id="626522.GCWU000325_00604"/>
<reference evidence="1" key="1">
    <citation type="submission" date="2009-09" db="EMBL/GenBank/DDBJ databases">
        <authorList>
            <person name="Weinstock G."/>
            <person name="Sodergren E."/>
            <person name="Clifton S."/>
            <person name="Fulton L."/>
            <person name="Fulton B."/>
            <person name="Courtney L."/>
            <person name="Fronick C."/>
            <person name="Harrison M."/>
            <person name="Strong C."/>
            <person name="Farmer C."/>
            <person name="Delahaunty K."/>
            <person name="Markovic C."/>
            <person name="Hall O."/>
            <person name="Minx P."/>
            <person name="Tomlinson C."/>
            <person name="Mitreva M."/>
            <person name="Nelson J."/>
            <person name="Hou S."/>
            <person name="Wollam A."/>
            <person name="Pepin K.H."/>
            <person name="Johnson M."/>
            <person name="Bhonagiri V."/>
            <person name="Nash W.E."/>
            <person name="Warren W."/>
            <person name="Chinwalla A."/>
            <person name="Mardis E.R."/>
            <person name="Wilson R.K."/>
        </authorList>
    </citation>
    <scope>NUCLEOTIDE SEQUENCE [LARGE SCALE GENOMIC DNA]</scope>
    <source>
        <strain evidence="1">ATCC 51259</strain>
    </source>
</reference>
<dbReference type="Proteomes" id="UP000003460">
    <property type="component" value="Unassembled WGS sequence"/>
</dbReference>
<dbReference type="EMBL" id="ACIJ02000016">
    <property type="protein sequence ID" value="EEX72147.1"/>
    <property type="molecule type" value="Genomic_DNA"/>
</dbReference>
<organism evidence="1 2">
    <name type="scientific">Alloprevotella tannerae ATCC 51259</name>
    <dbReference type="NCBI Taxonomy" id="626522"/>
    <lineage>
        <taxon>Bacteria</taxon>
        <taxon>Pseudomonadati</taxon>
        <taxon>Bacteroidota</taxon>
        <taxon>Bacteroidia</taxon>
        <taxon>Bacteroidales</taxon>
        <taxon>Prevotellaceae</taxon>
        <taxon>Alloprevotella</taxon>
    </lineage>
</organism>
<protein>
    <submittedName>
        <fullName evidence="1">Uncharacterized protein</fullName>
    </submittedName>
</protein>
<comment type="caution">
    <text evidence="1">The sequence shown here is derived from an EMBL/GenBank/DDBJ whole genome shotgun (WGS) entry which is preliminary data.</text>
</comment>
<sequence>MQLPFCLQSYDFILPQSDISVIKNPIKDIKVVYSSQLRI</sequence>
<name>C9LEH8_9BACT</name>
<proteinExistence type="predicted"/>